<dbReference type="Pfam" id="PF01522">
    <property type="entry name" value="Polysacc_deac_1"/>
    <property type="match status" value="1"/>
</dbReference>
<dbReference type="RefSeq" id="WP_345421490.1">
    <property type="nucleotide sequence ID" value="NZ_BAABGT010000068.1"/>
</dbReference>
<proteinExistence type="predicted"/>
<protein>
    <recommendedName>
        <fullName evidence="2">NodB homology domain-containing protein</fullName>
    </recommendedName>
</protein>
<dbReference type="SUPFAM" id="SSF88713">
    <property type="entry name" value="Glycoside hydrolase/deacetylase"/>
    <property type="match status" value="1"/>
</dbReference>
<feature type="region of interest" description="Disordered" evidence="1">
    <location>
        <begin position="208"/>
        <end position="233"/>
    </location>
</feature>
<dbReference type="InterPro" id="IPR050248">
    <property type="entry name" value="Polysacc_deacetylase_ArnD"/>
</dbReference>
<dbReference type="InterPro" id="IPR002509">
    <property type="entry name" value="NODB_dom"/>
</dbReference>
<evidence type="ECO:0000313" key="4">
    <source>
        <dbReference type="Proteomes" id="UP001501598"/>
    </source>
</evidence>
<gene>
    <name evidence="3" type="ORF">GCM10023175_43260</name>
</gene>
<reference evidence="4" key="1">
    <citation type="journal article" date="2019" name="Int. J. Syst. Evol. Microbiol.">
        <title>The Global Catalogue of Microorganisms (GCM) 10K type strain sequencing project: providing services to taxonomists for standard genome sequencing and annotation.</title>
        <authorList>
            <consortium name="The Broad Institute Genomics Platform"/>
            <consortium name="The Broad Institute Genome Sequencing Center for Infectious Disease"/>
            <person name="Wu L."/>
            <person name="Ma J."/>
        </authorList>
    </citation>
    <scope>NUCLEOTIDE SEQUENCE [LARGE SCALE GENOMIC DNA]</scope>
    <source>
        <strain evidence="4">JCM 17906</strain>
    </source>
</reference>
<dbReference type="PANTHER" id="PTHR10587">
    <property type="entry name" value="GLYCOSYL TRANSFERASE-RELATED"/>
    <property type="match status" value="1"/>
</dbReference>
<dbReference type="Gene3D" id="3.20.20.370">
    <property type="entry name" value="Glycoside hydrolase/deacetylase"/>
    <property type="match status" value="1"/>
</dbReference>
<dbReference type="InterPro" id="IPR011330">
    <property type="entry name" value="Glyco_hydro/deAcase_b/a-brl"/>
</dbReference>
<keyword evidence="4" id="KW-1185">Reference proteome</keyword>
<feature type="domain" description="NodB homology" evidence="2">
    <location>
        <begin position="2"/>
        <end position="85"/>
    </location>
</feature>
<dbReference type="Proteomes" id="UP001501598">
    <property type="component" value="Unassembled WGS sequence"/>
</dbReference>
<dbReference type="CDD" id="cd10917">
    <property type="entry name" value="CE4_NodB_like_6s_7s"/>
    <property type="match status" value="1"/>
</dbReference>
<dbReference type="PROSITE" id="PS51677">
    <property type="entry name" value="NODB"/>
    <property type="match status" value="1"/>
</dbReference>
<evidence type="ECO:0000256" key="1">
    <source>
        <dbReference type="SAM" id="MobiDB-lite"/>
    </source>
</evidence>
<organism evidence="3 4">
    <name type="scientific">Pseudonocardia xishanensis</name>
    <dbReference type="NCBI Taxonomy" id="630995"/>
    <lineage>
        <taxon>Bacteria</taxon>
        <taxon>Bacillati</taxon>
        <taxon>Actinomycetota</taxon>
        <taxon>Actinomycetes</taxon>
        <taxon>Pseudonocardiales</taxon>
        <taxon>Pseudonocardiaceae</taxon>
        <taxon>Pseudonocardia</taxon>
    </lineage>
</organism>
<name>A0ABP8RXF8_9PSEU</name>
<accession>A0ABP8RXF8</accession>
<comment type="caution">
    <text evidence="3">The sequence shown here is derived from an EMBL/GenBank/DDBJ whole genome shotgun (WGS) entry which is preliminary data.</text>
</comment>
<evidence type="ECO:0000259" key="2">
    <source>
        <dbReference type="PROSITE" id="PS51677"/>
    </source>
</evidence>
<evidence type="ECO:0000313" key="3">
    <source>
        <dbReference type="EMBL" id="GAA4551444.1"/>
    </source>
</evidence>
<sequence length="233" mass="25060">MTRLTLTFDNGPTPGVTERVLASLAARRLPAVFFVVGQRVLSDGGRRMVEQVAAAGHLIGNHSLTHTDALGDRPDPAYAEREIGETFAVLADLGLPTAMFRPPGNMGKIGSHLLSPGAVDLLLRERSTTIVWNSVPRDWEGPEWVDRLLASVRAQEHTVAVLHDIGGGCAELLDTALDRLLEVPDIEFTREFPDEVVLTRDGQAVSLGPQHVSGPWSSGRPQSPGLRAEGAIT</sequence>
<dbReference type="EMBL" id="BAABGT010000068">
    <property type="protein sequence ID" value="GAA4551444.1"/>
    <property type="molecule type" value="Genomic_DNA"/>
</dbReference>